<evidence type="ECO:0000313" key="1">
    <source>
        <dbReference type="EMBL" id="CAI9088586.1"/>
    </source>
</evidence>
<gene>
    <name evidence="1" type="ORF">OLC1_LOCUS1130</name>
</gene>
<keyword evidence="2" id="KW-1185">Reference proteome</keyword>
<proteinExistence type="predicted"/>
<evidence type="ECO:0000313" key="2">
    <source>
        <dbReference type="Proteomes" id="UP001161247"/>
    </source>
</evidence>
<dbReference type="AlphaFoldDB" id="A0AAV1BZ09"/>
<protein>
    <submittedName>
        <fullName evidence="1">OLC1v1022958C1</fullName>
    </submittedName>
</protein>
<accession>A0AAV1BZ09</accession>
<organism evidence="1 2">
    <name type="scientific">Oldenlandia corymbosa var. corymbosa</name>
    <dbReference type="NCBI Taxonomy" id="529605"/>
    <lineage>
        <taxon>Eukaryota</taxon>
        <taxon>Viridiplantae</taxon>
        <taxon>Streptophyta</taxon>
        <taxon>Embryophyta</taxon>
        <taxon>Tracheophyta</taxon>
        <taxon>Spermatophyta</taxon>
        <taxon>Magnoliopsida</taxon>
        <taxon>eudicotyledons</taxon>
        <taxon>Gunneridae</taxon>
        <taxon>Pentapetalae</taxon>
        <taxon>asterids</taxon>
        <taxon>lamiids</taxon>
        <taxon>Gentianales</taxon>
        <taxon>Rubiaceae</taxon>
        <taxon>Rubioideae</taxon>
        <taxon>Spermacoceae</taxon>
        <taxon>Hedyotis-Oldenlandia complex</taxon>
        <taxon>Oldenlandia</taxon>
    </lineage>
</organism>
<reference evidence="1" key="1">
    <citation type="submission" date="2023-03" db="EMBL/GenBank/DDBJ databases">
        <authorList>
            <person name="Julca I."/>
        </authorList>
    </citation>
    <scope>NUCLEOTIDE SEQUENCE</scope>
</reference>
<sequence length="147" mass="16447">MVTEYVPDQETRSQIGLFTYKFAQNSAKYALRESYKLIPGGKAFAEIVDQTVRDVKSANRRSKNEAEVVVAGGGRKISSNTTNLVAGVEKQGGGAVELGSDKVNQSPEDVLRIFMMKEFFMGNRFADELLLPQIKYLKKNQTEKFKD</sequence>
<dbReference type="EMBL" id="OX459118">
    <property type="protein sequence ID" value="CAI9088586.1"/>
    <property type="molecule type" value="Genomic_DNA"/>
</dbReference>
<name>A0AAV1BZ09_OLDCO</name>
<dbReference type="Proteomes" id="UP001161247">
    <property type="component" value="Chromosome 1"/>
</dbReference>